<feature type="domain" description="Integrase catalytic" evidence="1">
    <location>
        <begin position="50"/>
        <end position="171"/>
    </location>
</feature>
<organism evidence="2 3">
    <name type="scientific">Hevea brasiliensis</name>
    <name type="common">Para rubber tree</name>
    <name type="synonym">Siphonia brasiliensis</name>
    <dbReference type="NCBI Taxonomy" id="3981"/>
    <lineage>
        <taxon>Eukaryota</taxon>
        <taxon>Viridiplantae</taxon>
        <taxon>Streptophyta</taxon>
        <taxon>Embryophyta</taxon>
        <taxon>Tracheophyta</taxon>
        <taxon>Spermatophyta</taxon>
        <taxon>Magnoliopsida</taxon>
        <taxon>eudicotyledons</taxon>
        <taxon>Gunneridae</taxon>
        <taxon>Pentapetalae</taxon>
        <taxon>rosids</taxon>
        <taxon>fabids</taxon>
        <taxon>Malpighiales</taxon>
        <taxon>Euphorbiaceae</taxon>
        <taxon>Crotonoideae</taxon>
        <taxon>Micrandreae</taxon>
        <taxon>Hevea</taxon>
    </lineage>
</organism>
<evidence type="ECO:0000313" key="3">
    <source>
        <dbReference type="Proteomes" id="UP000467840"/>
    </source>
</evidence>
<comment type="caution">
    <text evidence="2">The sequence shown here is derived from an EMBL/GenBank/DDBJ whole genome shotgun (WGS) entry which is preliminary data.</text>
</comment>
<dbReference type="Proteomes" id="UP000467840">
    <property type="component" value="Chromosome 15"/>
</dbReference>
<dbReference type="SUPFAM" id="SSF53098">
    <property type="entry name" value="Ribonuclease H-like"/>
    <property type="match status" value="1"/>
</dbReference>
<dbReference type="GO" id="GO:0003676">
    <property type="term" value="F:nucleic acid binding"/>
    <property type="evidence" value="ECO:0007669"/>
    <property type="project" value="InterPro"/>
</dbReference>
<dbReference type="InterPro" id="IPR036397">
    <property type="entry name" value="RNaseH_sf"/>
</dbReference>
<dbReference type="AlphaFoldDB" id="A0A6A6MQT5"/>
<dbReference type="PANTHER" id="PTHR35046">
    <property type="entry name" value="ZINC KNUCKLE (CCHC-TYPE) FAMILY PROTEIN"/>
    <property type="match status" value="1"/>
</dbReference>
<dbReference type="PANTHER" id="PTHR35046:SF9">
    <property type="entry name" value="RNA-DIRECTED DNA POLYMERASE"/>
    <property type="match status" value="1"/>
</dbReference>
<evidence type="ECO:0000259" key="1">
    <source>
        <dbReference type="PROSITE" id="PS50994"/>
    </source>
</evidence>
<protein>
    <recommendedName>
        <fullName evidence="1">Integrase catalytic domain-containing protein</fullName>
    </recommendedName>
</protein>
<dbReference type="InterPro" id="IPR012337">
    <property type="entry name" value="RNaseH-like_sf"/>
</dbReference>
<dbReference type="GO" id="GO:0015074">
    <property type="term" value="P:DNA integration"/>
    <property type="evidence" value="ECO:0007669"/>
    <property type="project" value="InterPro"/>
</dbReference>
<accession>A0A6A6MQT5</accession>
<dbReference type="PROSITE" id="PS50994">
    <property type="entry name" value="INTEGRASE"/>
    <property type="match status" value="1"/>
</dbReference>
<reference evidence="2 3" key="1">
    <citation type="journal article" date="2020" name="Mol. Plant">
        <title>The Chromosome-Based Rubber Tree Genome Provides New Insights into Spurge Genome Evolution and Rubber Biosynthesis.</title>
        <authorList>
            <person name="Liu J."/>
            <person name="Shi C."/>
            <person name="Shi C.C."/>
            <person name="Li W."/>
            <person name="Zhang Q.J."/>
            <person name="Zhang Y."/>
            <person name="Li K."/>
            <person name="Lu H.F."/>
            <person name="Shi C."/>
            <person name="Zhu S.T."/>
            <person name="Xiao Z.Y."/>
            <person name="Nan H."/>
            <person name="Yue Y."/>
            <person name="Zhu X.G."/>
            <person name="Wu Y."/>
            <person name="Hong X.N."/>
            <person name="Fan G.Y."/>
            <person name="Tong Y."/>
            <person name="Zhang D."/>
            <person name="Mao C.L."/>
            <person name="Liu Y.L."/>
            <person name="Hao S.J."/>
            <person name="Liu W.Q."/>
            <person name="Lv M.Q."/>
            <person name="Zhang H.B."/>
            <person name="Liu Y."/>
            <person name="Hu-Tang G.R."/>
            <person name="Wang J.P."/>
            <person name="Wang J.H."/>
            <person name="Sun Y.H."/>
            <person name="Ni S.B."/>
            <person name="Chen W.B."/>
            <person name="Zhang X.C."/>
            <person name="Jiao Y.N."/>
            <person name="Eichler E.E."/>
            <person name="Li G.H."/>
            <person name="Liu X."/>
            <person name="Gao L.Z."/>
        </authorList>
    </citation>
    <scope>NUCLEOTIDE SEQUENCE [LARGE SCALE GENOMIC DNA]</scope>
    <source>
        <strain evidence="3">cv. GT1</strain>
        <tissue evidence="2">Leaf</tissue>
    </source>
</reference>
<evidence type="ECO:0000313" key="2">
    <source>
        <dbReference type="EMBL" id="KAF2314533.1"/>
    </source>
</evidence>
<dbReference type="EMBL" id="JAAGAX010000005">
    <property type="protein sequence ID" value="KAF2314533.1"/>
    <property type="molecule type" value="Genomic_DNA"/>
</dbReference>
<dbReference type="Gene3D" id="3.30.420.10">
    <property type="entry name" value="Ribonuclease H-like superfamily/Ribonuclease H"/>
    <property type="match status" value="1"/>
</dbReference>
<keyword evidence="3" id="KW-1185">Reference proteome</keyword>
<sequence>MDLISQSWYSDPTLQQLISDLQVDPSSHISYTYYSDQHYKYETIATPGLLQPLPEPKSLYTNLTMDFIEGLPKVHGKSVIFVVVDRLSKYAHFFPLFHPYTAQQVARVFMEGIFKLHGMPLIITSDRDPIFLGSFWKELFAFQGVGLQYSTAYHPQTDGLSEVINRCGNIS</sequence>
<proteinExistence type="predicted"/>
<gene>
    <name evidence="2" type="ORF">GH714_027391</name>
</gene>
<dbReference type="Pfam" id="PF00665">
    <property type="entry name" value="rve"/>
    <property type="match status" value="1"/>
</dbReference>
<dbReference type="InterPro" id="IPR001584">
    <property type="entry name" value="Integrase_cat-core"/>
</dbReference>
<name>A0A6A6MQT5_HEVBR</name>